<dbReference type="GO" id="GO:1990838">
    <property type="term" value="F:poly(U)-specific exoribonuclease activity, producing 3' uridine cyclic phosphate ends"/>
    <property type="evidence" value="ECO:0007669"/>
    <property type="project" value="UniProtKB-UniRule"/>
</dbReference>
<keyword evidence="4 5" id="KW-0539">Nucleus</keyword>
<dbReference type="AlphaFoldDB" id="A0A9P7PWB8"/>
<evidence type="ECO:0000256" key="3">
    <source>
        <dbReference type="ARBA" id="ARBA00023239"/>
    </source>
</evidence>
<evidence type="ECO:0000313" key="7">
    <source>
        <dbReference type="EMBL" id="KAG6111043.1"/>
    </source>
</evidence>
<evidence type="ECO:0000256" key="6">
    <source>
        <dbReference type="SAM" id="MobiDB-lite"/>
    </source>
</evidence>
<name>A0A9P7PWB8_9HYPO</name>
<keyword evidence="8" id="KW-1185">Reference proteome</keyword>
<dbReference type="GO" id="GO:0005634">
    <property type="term" value="C:nucleus"/>
    <property type="evidence" value="ECO:0007669"/>
    <property type="project" value="UniProtKB-SubCell"/>
</dbReference>
<feature type="active site" description="Proton donor/acceptor" evidence="5">
    <location>
        <position position="234"/>
    </location>
</feature>
<keyword evidence="1 5" id="KW-0540">Nuclease</keyword>
<keyword evidence="3" id="KW-0456">Lyase</keyword>
<dbReference type="Pfam" id="PF09749">
    <property type="entry name" value="HVSL"/>
    <property type="match status" value="1"/>
</dbReference>
<dbReference type="InterPro" id="IPR027521">
    <property type="entry name" value="Usb1"/>
</dbReference>
<comment type="similarity">
    <text evidence="5">Belongs to the 2H phosphoesterase superfamily. USB1 family.</text>
</comment>
<comment type="subcellular location">
    <subcellularLocation>
        <location evidence="5">Nucleus</location>
    </subcellularLocation>
</comment>
<dbReference type="PANTHER" id="PTHR13522:SF3">
    <property type="entry name" value="U6 SNRNA PHOSPHODIESTERASE 1"/>
    <property type="match status" value="1"/>
</dbReference>
<dbReference type="HAMAP" id="MF_03040">
    <property type="entry name" value="USB1"/>
    <property type="match status" value="1"/>
</dbReference>
<gene>
    <name evidence="5" type="primary">USB1</name>
    <name evidence="7" type="ORF">E4U13_005090</name>
</gene>
<dbReference type="GO" id="GO:0016829">
    <property type="term" value="F:lyase activity"/>
    <property type="evidence" value="ECO:0007669"/>
    <property type="project" value="UniProtKB-KW"/>
</dbReference>
<dbReference type="Gene3D" id="3.90.1140.10">
    <property type="entry name" value="Cyclic phosphodiesterase"/>
    <property type="match status" value="1"/>
</dbReference>
<proteinExistence type="inferred from homology"/>
<keyword evidence="2 5" id="KW-0378">Hydrolase</keyword>
<evidence type="ECO:0000256" key="5">
    <source>
        <dbReference type="HAMAP-Rule" id="MF_03040"/>
    </source>
</evidence>
<dbReference type="EMBL" id="SRQM01000404">
    <property type="protein sequence ID" value="KAG6111043.1"/>
    <property type="molecule type" value="Genomic_DNA"/>
</dbReference>
<feature type="region of interest" description="Disordered" evidence="6">
    <location>
        <begin position="1"/>
        <end position="45"/>
    </location>
</feature>
<sequence length="306" mass="33619">MGLVDYSSSSDDEESPASPQRKRHKPKPGPNGLHKSSMPPLPSTFHDLYASTVRQSAVDDPSLHQGRKRQNPHVVGHWPSHVYVEWHPTAAQHDALDALVKQIQRHIGKDIHLHSFLTSDLGAPLPLHISLSKPLSLPTSIKDDYASKIQDAICTSGIRRFCVKPAGLAWHKSPDSPRTFLVLRVVTAREPAGPLSSNPELMAMLAKCNAVAAHFKQPTLYQQSAGDAADGAFHISVGWTLGSLDDETCSTAVQRFKDAQFADMRDWEIVVDGVKAKIGNAIEYIPLSRAVTRRKGDEEVFSFFGI</sequence>
<dbReference type="Proteomes" id="UP000732380">
    <property type="component" value="Unassembled WGS sequence"/>
</dbReference>
<comment type="function">
    <text evidence="5">Phosphodiesterase responsible for the U6 snRNA 3' end processing. Acts as an exoribonuclease (RNase) responsible for trimming the poly(U) tract of the last nucleotides in the pre-U6 snRNA molecule, leading to the formation of mature U6 snRNA.</text>
</comment>
<evidence type="ECO:0000313" key="8">
    <source>
        <dbReference type="Proteomes" id="UP000732380"/>
    </source>
</evidence>
<accession>A0A9P7PWB8</accession>
<feature type="active site" description="Proton donor/acceptor" evidence="5">
    <location>
        <position position="128"/>
    </location>
</feature>
<dbReference type="PANTHER" id="PTHR13522">
    <property type="entry name" value="U6 SNRNA PHOSPHODIESTERASE 1"/>
    <property type="match status" value="1"/>
</dbReference>
<organism evidence="7 8">
    <name type="scientific">Claviceps humidiphila</name>
    <dbReference type="NCBI Taxonomy" id="1294629"/>
    <lineage>
        <taxon>Eukaryota</taxon>
        <taxon>Fungi</taxon>
        <taxon>Dikarya</taxon>
        <taxon>Ascomycota</taxon>
        <taxon>Pezizomycotina</taxon>
        <taxon>Sordariomycetes</taxon>
        <taxon>Hypocreomycetidae</taxon>
        <taxon>Hypocreales</taxon>
        <taxon>Clavicipitaceae</taxon>
        <taxon>Claviceps</taxon>
    </lineage>
</organism>
<reference evidence="7 8" key="1">
    <citation type="journal article" date="2020" name="bioRxiv">
        <title>Whole genome comparisons of ergot fungi reveals the divergence and evolution of species within the genus Claviceps are the result of varying mechanisms driving genome evolution and host range expansion.</title>
        <authorList>
            <person name="Wyka S.A."/>
            <person name="Mondo S.J."/>
            <person name="Liu M."/>
            <person name="Dettman J."/>
            <person name="Nalam V."/>
            <person name="Broders K.D."/>
        </authorList>
    </citation>
    <scope>NUCLEOTIDE SEQUENCE [LARGE SCALE GENOMIC DNA]</scope>
    <source>
        <strain evidence="7 8">LM576</strain>
    </source>
</reference>
<protein>
    <recommendedName>
        <fullName evidence="5">U6 snRNA phosphodiesterase</fullName>
        <ecNumber evidence="5">3.1.4.-</ecNumber>
    </recommendedName>
</protein>
<evidence type="ECO:0000256" key="4">
    <source>
        <dbReference type="ARBA" id="ARBA00023242"/>
    </source>
</evidence>
<dbReference type="GO" id="GO:0034477">
    <property type="term" value="P:U6 snRNA 3'-end processing"/>
    <property type="evidence" value="ECO:0007669"/>
    <property type="project" value="UniProtKB-UniRule"/>
</dbReference>
<evidence type="ECO:0000256" key="2">
    <source>
        <dbReference type="ARBA" id="ARBA00022801"/>
    </source>
</evidence>
<dbReference type="EC" id="3.1.4.-" evidence="5"/>
<comment type="caution">
    <text evidence="7">The sequence shown here is derived from an EMBL/GenBank/DDBJ whole genome shotgun (WGS) entry which is preliminary data.</text>
</comment>
<evidence type="ECO:0000256" key="1">
    <source>
        <dbReference type="ARBA" id="ARBA00022722"/>
    </source>
</evidence>